<keyword evidence="5" id="KW-0627">Porphyrin biosynthesis</keyword>
<keyword evidence="4" id="KW-0520">NAD</keyword>
<dbReference type="EC" id="1.3.1.76" evidence="2"/>
<evidence type="ECO:0000256" key="2">
    <source>
        <dbReference type="ARBA" id="ARBA00012400"/>
    </source>
</evidence>
<dbReference type="Gene3D" id="3.40.50.720">
    <property type="entry name" value="NAD(P)-binding Rossmann-like Domain"/>
    <property type="match status" value="1"/>
</dbReference>
<gene>
    <name evidence="7" type="ordered locus">Thal_1555</name>
</gene>
<dbReference type="KEGG" id="tal:Thal_1555"/>
<evidence type="ECO:0000313" key="8">
    <source>
        <dbReference type="Proteomes" id="UP000002043"/>
    </source>
</evidence>
<dbReference type="PANTHER" id="PTHR35330:SF1">
    <property type="entry name" value="SIROHEME BIOSYNTHESIS PROTEIN MET8"/>
    <property type="match status" value="1"/>
</dbReference>
<dbReference type="InterPro" id="IPR006367">
    <property type="entry name" value="Sirohaem_synthase_N"/>
</dbReference>
<dbReference type="UniPathway" id="UPA00262">
    <property type="reaction ID" value="UER00222"/>
</dbReference>
<comment type="pathway">
    <text evidence="1">Porphyrin-containing compound metabolism; siroheme biosynthesis; sirohydrochlorin from precorrin-2: step 1/1.</text>
</comment>
<dbReference type="Proteomes" id="UP000002043">
    <property type="component" value="Chromosome"/>
</dbReference>
<keyword evidence="3 7" id="KW-0560">Oxidoreductase</keyword>
<evidence type="ECO:0000256" key="5">
    <source>
        <dbReference type="ARBA" id="ARBA00023244"/>
    </source>
</evidence>
<protein>
    <recommendedName>
        <fullName evidence="2">precorrin-2 dehydrogenase</fullName>
        <ecNumber evidence="2">1.3.1.76</ecNumber>
    </recommendedName>
</protein>
<dbReference type="AlphaFoldDB" id="D3SN54"/>
<organism evidence="7 8">
    <name type="scientific">Thermocrinis albus (strain DSM 14484 / JCM 11386 / HI 11/12)</name>
    <dbReference type="NCBI Taxonomy" id="638303"/>
    <lineage>
        <taxon>Bacteria</taxon>
        <taxon>Pseudomonadati</taxon>
        <taxon>Aquificota</taxon>
        <taxon>Aquificia</taxon>
        <taxon>Aquificales</taxon>
        <taxon>Aquificaceae</taxon>
        <taxon>Thermocrinis</taxon>
    </lineage>
</organism>
<dbReference type="Gene3D" id="3.30.160.110">
    <property type="entry name" value="Siroheme synthase, domain 2"/>
    <property type="match status" value="1"/>
</dbReference>
<evidence type="ECO:0000256" key="1">
    <source>
        <dbReference type="ARBA" id="ARBA00005010"/>
    </source>
</evidence>
<dbReference type="InterPro" id="IPR028161">
    <property type="entry name" value="Met8-like"/>
</dbReference>
<evidence type="ECO:0000256" key="6">
    <source>
        <dbReference type="ARBA" id="ARBA00047561"/>
    </source>
</evidence>
<dbReference type="PANTHER" id="PTHR35330">
    <property type="entry name" value="SIROHEME BIOSYNTHESIS PROTEIN MET8"/>
    <property type="match status" value="1"/>
</dbReference>
<dbReference type="Pfam" id="PF13241">
    <property type="entry name" value="NAD_binding_7"/>
    <property type="match status" value="1"/>
</dbReference>
<dbReference type="NCBIfam" id="TIGR01470">
    <property type="entry name" value="cysG_Nterm"/>
    <property type="match status" value="1"/>
</dbReference>
<dbReference type="GO" id="GO:0004325">
    <property type="term" value="F:ferrochelatase activity"/>
    <property type="evidence" value="ECO:0007669"/>
    <property type="project" value="InterPro"/>
</dbReference>
<comment type="catalytic activity">
    <reaction evidence="6">
        <text>precorrin-2 + NAD(+) = sirohydrochlorin + NADH + 2 H(+)</text>
        <dbReference type="Rhea" id="RHEA:15613"/>
        <dbReference type="ChEBI" id="CHEBI:15378"/>
        <dbReference type="ChEBI" id="CHEBI:57540"/>
        <dbReference type="ChEBI" id="CHEBI:57945"/>
        <dbReference type="ChEBI" id="CHEBI:58351"/>
        <dbReference type="ChEBI" id="CHEBI:58827"/>
        <dbReference type="EC" id="1.3.1.76"/>
    </reaction>
</comment>
<keyword evidence="8" id="KW-1185">Reference proteome</keyword>
<dbReference type="InterPro" id="IPR036291">
    <property type="entry name" value="NAD(P)-bd_dom_sf"/>
</dbReference>
<dbReference type="GO" id="GO:0019354">
    <property type="term" value="P:siroheme biosynthetic process"/>
    <property type="evidence" value="ECO:0007669"/>
    <property type="project" value="UniProtKB-UniPathway"/>
</dbReference>
<dbReference type="OrthoDB" id="9773765at2"/>
<dbReference type="eggNOG" id="COG1648">
    <property type="taxonomic scope" value="Bacteria"/>
</dbReference>
<dbReference type="SUPFAM" id="SSF51735">
    <property type="entry name" value="NAD(P)-binding Rossmann-fold domains"/>
    <property type="match status" value="1"/>
</dbReference>
<dbReference type="GO" id="GO:0043115">
    <property type="term" value="F:precorrin-2 dehydrogenase activity"/>
    <property type="evidence" value="ECO:0007669"/>
    <property type="project" value="UniProtKB-EC"/>
</dbReference>
<proteinExistence type="predicted"/>
<dbReference type="HOGENOM" id="CLU_011276_8_1_0"/>
<dbReference type="STRING" id="638303.Thal_1555"/>
<evidence type="ECO:0000256" key="4">
    <source>
        <dbReference type="ARBA" id="ARBA00023027"/>
    </source>
</evidence>
<evidence type="ECO:0000313" key="7">
    <source>
        <dbReference type="EMBL" id="ADC90184.1"/>
    </source>
</evidence>
<evidence type="ECO:0000256" key="3">
    <source>
        <dbReference type="ARBA" id="ARBA00023002"/>
    </source>
</evidence>
<dbReference type="RefSeq" id="WP_012992590.1">
    <property type="nucleotide sequence ID" value="NC_013894.1"/>
</dbReference>
<name>D3SN54_THEAH</name>
<dbReference type="EMBL" id="CP001931">
    <property type="protein sequence ID" value="ADC90184.1"/>
    <property type="molecule type" value="Genomic_DNA"/>
</dbReference>
<sequence>MYPYFPAFVSLEGRKVLVVGGGNVATRKVEKLLPFGPSITVVAPRISRELLSLAKEGKIRWMKRSFMSSDIKGAHMVIVAVDDERLQKKIFRMCERRKILCNCVDSPHLCNFLFPALILRGHLVVGVSTSGRVPALSSAIREFLERCIPENTQQLLEDLAQLRESMPPGEERQRFLREYVRKLLHRPEPSEES</sequence>
<accession>D3SN54</accession>
<dbReference type="SUPFAM" id="SSF75615">
    <property type="entry name" value="Siroheme synthase middle domains-like"/>
    <property type="match status" value="1"/>
</dbReference>
<reference evidence="8" key="1">
    <citation type="journal article" date="2010" name="Stand. Genomic Sci.">
        <title>Complete genome sequence of Thermocrinis albus type strain (HI 11/12T).</title>
        <authorList>
            <person name="Wirth R."/>
            <person name="Sikorski J."/>
            <person name="Brambilla E."/>
            <person name="Misra M."/>
            <person name="Lapidus A."/>
            <person name="Copeland A."/>
            <person name="Nolan M."/>
            <person name="Lucas S."/>
            <person name="Chen F."/>
            <person name="Tice H."/>
            <person name="Cheng J.F."/>
            <person name="Han C."/>
            <person name="Detter J.C."/>
            <person name="Tapia R."/>
            <person name="Bruce D."/>
            <person name="Goodwin L."/>
            <person name="Pitluck S."/>
            <person name="Pati A."/>
            <person name="Anderson I."/>
            <person name="Ivanova N."/>
            <person name="Mavromatis K."/>
            <person name="Mikhailova N."/>
            <person name="Chen A."/>
            <person name="Palaniappan K."/>
            <person name="Bilek Y."/>
            <person name="Hader T."/>
            <person name="Land M."/>
            <person name="Hauser L."/>
            <person name="Chang Y.J."/>
            <person name="Jeffries C.D."/>
            <person name="Tindall B.J."/>
            <person name="Rohde M."/>
            <person name="Goker M."/>
            <person name="Bristow J."/>
            <person name="Eisen J.A."/>
            <person name="Markowitz V."/>
            <person name="Hugenholtz P."/>
            <person name="Kyrpides N.C."/>
            <person name="Klenk H.P."/>
        </authorList>
    </citation>
    <scope>NUCLEOTIDE SEQUENCE [LARGE SCALE GENOMIC DNA]</scope>
    <source>
        <strain evidence="8">DSM 14484 / JCM 11386 / HI 11/12</strain>
    </source>
</reference>